<keyword evidence="1" id="KW-0472">Membrane</keyword>
<dbReference type="EMBL" id="WUBL01000082">
    <property type="protein sequence ID" value="KAF2966740.1"/>
    <property type="molecule type" value="Genomic_DNA"/>
</dbReference>
<feature type="transmembrane region" description="Helical" evidence="1">
    <location>
        <begin position="423"/>
        <end position="442"/>
    </location>
</feature>
<evidence type="ECO:0000313" key="2">
    <source>
        <dbReference type="EMBL" id="KAF2966740.1"/>
    </source>
</evidence>
<dbReference type="InParanoid" id="A0A7C8ILW8"/>
<accession>A0A7C8ILW8</accession>
<keyword evidence="1" id="KW-0812">Transmembrane</keyword>
<feature type="transmembrane region" description="Helical" evidence="1">
    <location>
        <begin position="195"/>
        <end position="213"/>
    </location>
</feature>
<sequence>MSRHHHDNRRRQRRRPSPTFEYTLGSQSFDSTQAYHEDTCRIPYPEFNLAKSPRKTRIFVLCPVWFGLIAAVGFLSFNVVYTVLAVVARPATTDINSPDFTLYKNSQFETCVNSSPEQVNCTLLEADLHDSRYPDLSWIGKQRDQYFITGPEYQVSASALDPMVSWCDLASCMAGWKIVPSIVRDSALGLTVLKAWSFLLITAITVFWDLRGILSPPKTCKRGGFIDWTLLVWKAGQLGFWWWAYATFVRNPTMAEPVSLVGWISTWALAVNFSLHPWACYFSLDSSIRRSIVIALNITTFVQWSATLHALQQQNGRDSIQKYDCLSSSIASAPGSSLCAAEQLCSKRWLFSNPDFTSENTETATVFYMIAVYYAIVTYPIYLFLSAASTAIRRWFPDMIGRLWVWFADSEDSDRAGLQMFRLALFGLFGYLGLSYSIPFFTSPDFKVDFHENSSWSTLAYDSSCRAVHVGISPTYAYLDINAFARNVRIAKALFNAG</sequence>
<feature type="transmembrane region" description="Helical" evidence="1">
    <location>
        <begin position="225"/>
        <end position="244"/>
    </location>
</feature>
<gene>
    <name evidence="2" type="ORF">GQX73_g6835</name>
</gene>
<name>A0A7C8ILW8_9PEZI</name>
<dbReference type="AlphaFoldDB" id="A0A7C8ILW8"/>
<keyword evidence="3" id="KW-1185">Reference proteome</keyword>
<dbReference type="OrthoDB" id="5429468at2759"/>
<feature type="transmembrane region" description="Helical" evidence="1">
    <location>
        <begin position="366"/>
        <end position="385"/>
    </location>
</feature>
<evidence type="ECO:0000256" key="1">
    <source>
        <dbReference type="SAM" id="Phobius"/>
    </source>
</evidence>
<reference evidence="2 3" key="1">
    <citation type="submission" date="2019-12" db="EMBL/GenBank/DDBJ databases">
        <title>Draft genome sequence of the ascomycete Xylaria multiplex DSM 110363.</title>
        <authorList>
            <person name="Buettner E."/>
            <person name="Kellner H."/>
        </authorList>
    </citation>
    <scope>NUCLEOTIDE SEQUENCE [LARGE SCALE GENOMIC DNA]</scope>
    <source>
        <strain evidence="2 3">DSM 110363</strain>
    </source>
</reference>
<protein>
    <submittedName>
        <fullName evidence="2">Uncharacterized protein</fullName>
    </submittedName>
</protein>
<evidence type="ECO:0000313" key="3">
    <source>
        <dbReference type="Proteomes" id="UP000481858"/>
    </source>
</evidence>
<feature type="transmembrane region" description="Helical" evidence="1">
    <location>
        <begin position="264"/>
        <end position="284"/>
    </location>
</feature>
<comment type="caution">
    <text evidence="2">The sequence shown here is derived from an EMBL/GenBank/DDBJ whole genome shotgun (WGS) entry which is preliminary data.</text>
</comment>
<proteinExistence type="predicted"/>
<dbReference type="Proteomes" id="UP000481858">
    <property type="component" value="Unassembled WGS sequence"/>
</dbReference>
<keyword evidence="1" id="KW-1133">Transmembrane helix</keyword>
<organism evidence="2 3">
    <name type="scientific">Xylaria multiplex</name>
    <dbReference type="NCBI Taxonomy" id="323545"/>
    <lineage>
        <taxon>Eukaryota</taxon>
        <taxon>Fungi</taxon>
        <taxon>Dikarya</taxon>
        <taxon>Ascomycota</taxon>
        <taxon>Pezizomycotina</taxon>
        <taxon>Sordariomycetes</taxon>
        <taxon>Xylariomycetidae</taxon>
        <taxon>Xylariales</taxon>
        <taxon>Xylariaceae</taxon>
        <taxon>Xylaria</taxon>
    </lineage>
</organism>
<feature type="transmembrane region" description="Helical" evidence="1">
    <location>
        <begin position="58"/>
        <end position="81"/>
    </location>
</feature>